<accession>A0A225W990</accession>
<dbReference type="EMBL" id="NBNE01001402">
    <property type="protein sequence ID" value="OWZ14152.1"/>
    <property type="molecule type" value="Genomic_DNA"/>
</dbReference>
<protein>
    <submittedName>
        <fullName evidence="1">Uncharacterized protein</fullName>
    </submittedName>
</protein>
<organism evidence="1 2">
    <name type="scientific">Phytophthora megakarya</name>
    <dbReference type="NCBI Taxonomy" id="4795"/>
    <lineage>
        <taxon>Eukaryota</taxon>
        <taxon>Sar</taxon>
        <taxon>Stramenopiles</taxon>
        <taxon>Oomycota</taxon>
        <taxon>Peronosporomycetes</taxon>
        <taxon>Peronosporales</taxon>
        <taxon>Peronosporaceae</taxon>
        <taxon>Phytophthora</taxon>
    </lineage>
</organism>
<proteinExistence type="predicted"/>
<evidence type="ECO:0000313" key="2">
    <source>
        <dbReference type="Proteomes" id="UP000198211"/>
    </source>
</evidence>
<reference evidence="2" key="1">
    <citation type="submission" date="2017-03" db="EMBL/GenBank/DDBJ databases">
        <title>Phytopthora megakarya and P. palmivora, two closely related causual agents of cacao black pod achieved similar genome size and gene model numbers by different mechanisms.</title>
        <authorList>
            <person name="Ali S."/>
            <person name="Shao J."/>
            <person name="Larry D.J."/>
            <person name="Kronmiller B."/>
            <person name="Shen D."/>
            <person name="Strem M.D."/>
            <person name="Melnick R.L."/>
            <person name="Guiltinan M.J."/>
            <person name="Tyler B.M."/>
            <person name="Meinhardt L.W."/>
            <person name="Bailey B.A."/>
        </authorList>
    </citation>
    <scope>NUCLEOTIDE SEQUENCE [LARGE SCALE GENOMIC DNA]</scope>
    <source>
        <strain evidence="2">zdho120</strain>
    </source>
</reference>
<sequence>MARLLTHWVNVKFGKFRSRLLSRGLASALRVRKQFRRNDDQLVALKESHSVWTVTSPPEALGKSAVADGNSLRQADRRQITKPCVPNNAKKRRWTPPLHALPGCNAVECPRPHLKPEKLSNEAKAVISQRWNGLSAAQVPQLQRDGSSEEDIAQRWHDQFMTTLVKVQRVSVVHLHAAARQCGIQPPSIYADEIDDVDLESIVSRGSLTLEDTVHLFRGQTQADMCPNKDLFEIEPPHPDTMAHTVNTLNSIVRDGVKPRWLQPKPLRQTKRPANHRSINDHDVHIRHHLWKGQLEGRYLIVSVHLLDQWQDIFISPLAVVDKPGVVVGDIRLTTIITIIPTRPSFRGTILQIEVTILRFRTIQLERSHGESIV</sequence>
<evidence type="ECO:0000313" key="1">
    <source>
        <dbReference type="EMBL" id="OWZ14152.1"/>
    </source>
</evidence>
<comment type="caution">
    <text evidence="1">The sequence shown here is derived from an EMBL/GenBank/DDBJ whole genome shotgun (WGS) entry which is preliminary data.</text>
</comment>
<gene>
    <name evidence="1" type="ORF">PHMEG_00012407</name>
</gene>
<name>A0A225W990_9STRA</name>
<dbReference type="AlphaFoldDB" id="A0A225W990"/>
<keyword evidence="2" id="KW-1185">Reference proteome</keyword>
<dbReference type="Proteomes" id="UP000198211">
    <property type="component" value="Unassembled WGS sequence"/>
</dbReference>